<keyword evidence="2" id="KW-1185">Reference proteome</keyword>
<accession>A0A0H2RU05</accession>
<protein>
    <submittedName>
        <fullName evidence="1">Uncharacterized protein</fullName>
    </submittedName>
</protein>
<evidence type="ECO:0000313" key="1">
    <source>
        <dbReference type="EMBL" id="KLO15354.1"/>
    </source>
</evidence>
<dbReference type="Proteomes" id="UP000053477">
    <property type="component" value="Unassembled WGS sequence"/>
</dbReference>
<dbReference type="AlphaFoldDB" id="A0A0H2RU05"/>
<gene>
    <name evidence="1" type="ORF">SCHPADRAFT_270563</name>
</gene>
<evidence type="ECO:0000313" key="2">
    <source>
        <dbReference type="Proteomes" id="UP000053477"/>
    </source>
</evidence>
<sequence length="98" mass="11837">MLRRSYRNLRADDIRNLRSRPHSIFQLHNLLLSLEMLSRRRVSLRKDLYYYISKSRLDESGSTTSFYTSACMILKKPLLMQLFRLSCNVFSRYLFHNI</sequence>
<reference evidence="1 2" key="1">
    <citation type="submission" date="2015-04" db="EMBL/GenBank/DDBJ databases">
        <title>Complete genome sequence of Schizopora paradoxa KUC8140, a cosmopolitan wood degrader in East Asia.</title>
        <authorList>
            <consortium name="DOE Joint Genome Institute"/>
            <person name="Min B."/>
            <person name="Park H."/>
            <person name="Jang Y."/>
            <person name="Kim J.-J."/>
            <person name="Kim K.H."/>
            <person name="Pangilinan J."/>
            <person name="Lipzen A."/>
            <person name="Riley R."/>
            <person name="Grigoriev I.V."/>
            <person name="Spatafora J.W."/>
            <person name="Choi I.-G."/>
        </authorList>
    </citation>
    <scope>NUCLEOTIDE SEQUENCE [LARGE SCALE GENOMIC DNA]</scope>
    <source>
        <strain evidence="1 2">KUC8140</strain>
    </source>
</reference>
<dbReference type="InParanoid" id="A0A0H2RU05"/>
<name>A0A0H2RU05_9AGAM</name>
<dbReference type="EMBL" id="KQ085931">
    <property type="protein sequence ID" value="KLO15354.1"/>
    <property type="molecule type" value="Genomic_DNA"/>
</dbReference>
<proteinExistence type="predicted"/>
<organism evidence="1 2">
    <name type="scientific">Schizopora paradoxa</name>
    <dbReference type="NCBI Taxonomy" id="27342"/>
    <lineage>
        <taxon>Eukaryota</taxon>
        <taxon>Fungi</taxon>
        <taxon>Dikarya</taxon>
        <taxon>Basidiomycota</taxon>
        <taxon>Agaricomycotina</taxon>
        <taxon>Agaricomycetes</taxon>
        <taxon>Hymenochaetales</taxon>
        <taxon>Schizoporaceae</taxon>
        <taxon>Schizopora</taxon>
    </lineage>
</organism>